<feature type="compositionally biased region" description="Polar residues" evidence="18">
    <location>
        <begin position="827"/>
        <end position="846"/>
    </location>
</feature>
<dbReference type="InterPro" id="IPR027417">
    <property type="entry name" value="P-loop_NTPase"/>
</dbReference>
<evidence type="ECO:0000256" key="10">
    <source>
        <dbReference type="ARBA" id="ARBA00022989"/>
    </source>
</evidence>
<feature type="compositionally biased region" description="Basic and acidic residues" evidence="18">
    <location>
        <begin position="919"/>
        <end position="931"/>
    </location>
</feature>
<keyword evidence="6 16" id="KW-0347">Helicase</keyword>
<keyword evidence="8 16" id="KW-0694">RNA-binding</keyword>
<dbReference type="EMBL" id="RJVU01028295">
    <property type="protein sequence ID" value="ROL48855.1"/>
    <property type="molecule type" value="Genomic_DNA"/>
</dbReference>
<dbReference type="InterPro" id="IPR014001">
    <property type="entry name" value="Helicase_ATP-bd"/>
</dbReference>
<reference evidence="20 21" key="1">
    <citation type="submission" date="2018-10" db="EMBL/GenBank/DDBJ databases">
        <title>Genome assembly for a Yunnan-Guizhou Plateau 3E fish, Anabarilius grahami (Regan), and its evolutionary and genetic applications.</title>
        <authorList>
            <person name="Jiang W."/>
        </authorList>
    </citation>
    <scope>NUCLEOTIDE SEQUENCE [LARGE SCALE GENOMIC DNA]</scope>
    <source>
        <strain evidence="20">AG-KIZ</strain>
        <tissue evidence="20">Muscle</tissue>
    </source>
</reference>
<dbReference type="InterPro" id="IPR026139">
    <property type="entry name" value="GOLM1/CASC4"/>
</dbReference>
<evidence type="ECO:0000256" key="3">
    <source>
        <dbReference type="ARBA" id="ARBA00022692"/>
    </source>
</evidence>
<keyword evidence="12" id="KW-0472">Membrane</keyword>
<dbReference type="PROSITE" id="PS00039">
    <property type="entry name" value="DEAD_ATP_HELICASE"/>
    <property type="match status" value="1"/>
</dbReference>
<dbReference type="AlphaFoldDB" id="A0A3N0YRM3"/>
<dbReference type="PRINTS" id="PR02084">
    <property type="entry name" value="GOLM1CASC4"/>
</dbReference>
<dbReference type="GO" id="GO:0003724">
    <property type="term" value="F:RNA helicase activity"/>
    <property type="evidence" value="ECO:0007669"/>
    <property type="project" value="UniProtKB-EC"/>
</dbReference>
<evidence type="ECO:0000256" key="7">
    <source>
        <dbReference type="ARBA" id="ARBA00022840"/>
    </source>
</evidence>
<keyword evidence="10" id="KW-1133">Transmembrane helix</keyword>
<dbReference type="CDD" id="cd17956">
    <property type="entry name" value="DEADc_DDX51"/>
    <property type="match status" value="1"/>
</dbReference>
<comment type="domain">
    <text evidence="16">The Q motif is unique to and characteristic of the DEAD box family of RNA helicases and controls ATP binding and hydrolysis.</text>
</comment>
<evidence type="ECO:0000256" key="14">
    <source>
        <dbReference type="ARBA" id="ARBA00047984"/>
    </source>
</evidence>
<accession>A0A3N0YRM3</accession>
<evidence type="ECO:0000313" key="21">
    <source>
        <dbReference type="Proteomes" id="UP000281406"/>
    </source>
</evidence>
<dbReference type="GO" id="GO:0005524">
    <property type="term" value="F:ATP binding"/>
    <property type="evidence" value="ECO:0007669"/>
    <property type="project" value="UniProtKB-UniRule"/>
</dbReference>
<dbReference type="OrthoDB" id="3370at2759"/>
<feature type="region of interest" description="Disordered" evidence="18">
    <location>
        <begin position="10"/>
        <end position="137"/>
    </location>
</feature>
<comment type="similarity">
    <text evidence="2">Belongs to the GOLM family.</text>
</comment>
<dbReference type="Proteomes" id="UP000281406">
    <property type="component" value="Unassembled WGS sequence"/>
</dbReference>
<evidence type="ECO:0000256" key="15">
    <source>
        <dbReference type="ARBA" id="ARBA00056648"/>
    </source>
</evidence>
<evidence type="ECO:0000259" key="19">
    <source>
        <dbReference type="PROSITE" id="PS51192"/>
    </source>
</evidence>
<dbReference type="InterPro" id="IPR011545">
    <property type="entry name" value="DEAD/DEAH_box_helicase_dom"/>
</dbReference>
<evidence type="ECO:0000256" key="17">
    <source>
        <dbReference type="SAM" id="Coils"/>
    </source>
</evidence>
<evidence type="ECO:0000256" key="9">
    <source>
        <dbReference type="ARBA" id="ARBA00022968"/>
    </source>
</evidence>
<evidence type="ECO:0000256" key="8">
    <source>
        <dbReference type="ARBA" id="ARBA00022884"/>
    </source>
</evidence>
<evidence type="ECO:0000256" key="2">
    <source>
        <dbReference type="ARBA" id="ARBA00007474"/>
    </source>
</evidence>
<dbReference type="InterPro" id="IPR000629">
    <property type="entry name" value="RNA-helicase_DEAD-box_CS"/>
</dbReference>
<keyword evidence="7 16" id="KW-0067">ATP-binding</keyword>
<feature type="compositionally biased region" description="Basic and acidic residues" evidence="18">
    <location>
        <begin position="128"/>
        <end position="137"/>
    </location>
</feature>
<feature type="compositionally biased region" description="Acidic residues" evidence="18">
    <location>
        <begin position="886"/>
        <end position="904"/>
    </location>
</feature>
<comment type="function">
    <text evidence="15">ATP-binding RNA helicase involved in the biogenesis of 60S ribosomal subunits.</text>
</comment>
<feature type="compositionally biased region" description="Acidic residues" evidence="18">
    <location>
        <begin position="937"/>
        <end position="959"/>
    </location>
</feature>
<dbReference type="Gene3D" id="3.40.50.300">
    <property type="entry name" value="P-loop containing nucleotide triphosphate hydrolases"/>
    <property type="match status" value="2"/>
</dbReference>
<keyword evidence="9" id="KW-0735">Signal-anchor</keyword>
<protein>
    <recommendedName>
        <fullName evidence="16">ATP-dependent RNA helicase</fullName>
        <ecNumber evidence="16">3.6.4.13</ecNumber>
    </recommendedName>
</protein>
<dbReference type="SMART" id="SM00487">
    <property type="entry name" value="DEXDc"/>
    <property type="match status" value="1"/>
</dbReference>
<evidence type="ECO:0000256" key="12">
    <source>
        <dbReference type="ARBA" id="ARBA00023136"/>
    </source>
</evidence>
<feature type="compositionally biased region" description="Basic and acidic residues" evidence="18">
    <location>
        <begin position="102"/>
        <end position="117"/>
    </location>
</feature>
<feature type="compositionally biased region" description="Basic and acidic residues" evidence="18">
    <location>
        <begin position="48"/>
        <end position="70"/>
    </location>
</feature>
<feature type="region of interest" description="Disordered" evidence="18">
    <location>
        <begin position="754"/>
        <end position="966"/>
    </location>
</feature>
<keyword evidence="21" id="KW-1185">Reference proteome</keyword>
<feature type="compositionally biased region" description="Basic and acidic residues" evidence="18">
    <location>
        <begin position="798"/>
        <end position="808"/>
    </location>
</feature>
<keyword evidence="5 16" id="KW-0378">Hydrolase</keyword>
<proteinExistence type="inferred from homology"/>
<comment type="similarity">
    <text evidence="13">Belongs to the DEAD box helicase family. DDX51/DBP6 subfamily.</text>
</comment>
<dbReference type="GO" id="GO:0016787">
    <property type="term" value="F:hydrolase activity"/>
    <property type="evidence" value="ECO:0007669"/>
    <property type="project" value="UniProtKB-KW"/>
</dbReference>
<evidence type="ECO:0000256" key="1">
    <source>
        <dbReference type="ARBA" id="ARBA00004606"/>
    </source>
</evidence>
<comment type="subcellular location">
    <subcellularLocation>
        <location evidence="1">Membrane</location>
        <topology evidence="1">Single-pass type II membrane protein</topology>
    </subcellularLocation>
</comment>
<dbReference type="FunFam" id="3.40.50.300:FF:001539">
    <property type="entry name" value="ATP-dependent RNA helicase DDX51"/>
    <property type="match status" value="1"/>
</dbReference>
<evidence type="ECO:0000256" key="13">
    <source>
        <dbReference type="ARBA" id="ARBA00038200"/>
    </source>
</evidence>
<comment type="function">
    <text evidence="16">RNA helicase.</text>
</comment>
<dbReference type="EC" id="3.6.4.13" evidence="16"/>
<organism evidence="20 21">
    <name type="scientific">Anabarilius grahami</name>
    <name type="common">Kanglang fish</name>
    <name type="synonym">Barilius grahami</name>
    <dbReference type="NCBI Taxonomy" id="495550"/>
    <lineage>
        <taxon>Eukaryota</taxon>
        <taxon>Metazoa</taxon>
        <taxon>Chordata</taxon>
        <taxon>Craniata</taxon>
        <taxon>Vertebrata</taxon>
        <taxon>Euteleostomi</taxon>
        <taxon>Actinopterygii</taxon>
        <taxon>Neopterygii</taxon>
        <taxon>Teleostei</taxon>
        <taxon>Ostariophysi</taxon>
        <taxon>Cypriniformes</taxon>
        <taxon>Xenocyprididae</taxon>
        <taxon>Xenocypridinae</taxon>
        <taxon>Xenocypridinae incertae sedis</taxon>
        <taxon>Anabarilius</taxon>
    </lineage>
</organism>
<evidence type="ECO:0000256" key="4">
    <source>
        <dbReference type="ARBA" id="ARBA00022741"/>
    </source>
</evidence>
<keyword evidence="4 16" id="KW-0547">Nucleotide-binding</keyword>
<evidence type="ECO:0000256" key="6">
    <source>
        <dbReference type="ARBA" id="ARBA00022806"/>
    </source>
</evidence>
<dbReference type="GO" id="GO:0016020">
    <property type="term" value="C:membrane"/>
    <property type="evidence" value="ECO:0007669"/>
    <property type="project" value="UniProtKB-SubCell"/>
</dbReference>
<evidence type="ECO:0000256" key="5">
    <source>
        <dbReference type="ARBA" id="ARBA00022801"/>
    </source>
</evidence>
<dbReference type="PROSITE" id="PS51192">
    <property type="entry name" value="HELICASE_ATP_BIND_1"/>
    <property type="match status" value="1"/>
</dbReference>
<dbReference type="SUPFAM" id="SSF52540">
    <property type="entry name" value="P-loop containing nucleoside triphosphate hydrolases"/>
    <property type="match status" value="1"/>
</dbReference>
<dbReference type="GO" id="GO:0003723">
    <property type="term" value="F:RNA binding"/>
    <property type="evidence" value="ECO:0007669"/>
    <property type="project" value="UniProtKB-UniRule"/>
</dbReference>
<dbReference type="PANTHER" id="PTHR24031">
    <property type="entry name" value="RNA HELICASE"/>
    <property type="match status" value="1"/>
</dbReference>
<keyword evidence="3" id="KW-0812">Transmembrane</keyword>
<comment type="catalytic activity">
    <reaction evidence="14 16">
        <text>ATP + H2O = ADP + phosphate + H(+)</text>
        <dbReference type="Rhea" id="RHEA:13065"/>
        <dbReference type="ChEBI" id="CHEBI:15377"/>
        <dbReference type="ChEBI" id="CHEBI:15378"/>
        <dbReference type="ChEBI" id="CHEBI:30616"/>
        <dbReference type="ChEBI" id="CHEBI:43474"/>
        <dbReference type="ChEBI" id="CHEBI:456216"/>
        <dbReference type="EC" id="3.6.4.13"/>
    </reaction>
</comment>
<feature type="domain" description="Helicase ATP-binding" evidence="19">
    <location>
        <begin position="239"/>
        <end position="447"/>
    </location>
</feature>
<comment type="caution">
    <text evidence="20">The sequence shown here is derived from an EMBL/GenBank/DDBJ whole genome shotgun (WGS) entry which is preliminary data.</text>
</comment>
<sequence length="966" mass="107503">MALFMINRYLGEEEDCESSRESRSTALLAKLQEQVKAREQQSVSNTTDNDHHQSEKEQKKRKRQETDGVQRKTKKSDNVNVEAASSTKKKKKHKTVSNENESVNRGDNESDNKKSVEITETTESDSEESQKTEKAVDHQIDQIQAETGNSTSQTAFHILGGFEEKTVQKVRRVLPQWLAQPDVIQRDMKNNLIPISQVPGICPILLKKSEANGIQSFFPVQSEVIPAVLESVSSGLLLGPGGYRPRDICVSAPTGSGKTLAFVIPVIQALSKRVVCEVRALAVLPTKELAQQVSKVFSTYTKGSSLKVVIIAGQKSFAAERAALSESRGGVSHSLADIVVATPGRLVDHINKNDNFSLQHLRFLIIDEADRMIDSMHQSWLSQVTKAVYRNPGDTQTSFFRRILPGPITVASLSPPQIPLQKLLFSATLTQNPEKLQLLDLHQPRLFSSTHTFSETRTQSHDTFNFPQGLSEYYVSCNLSNKPLIILHFLLRLKFSPALCFTNSREGAHRVGRTARAGKAGLAFTFLLKVQETRFLKMVSDAGSPGIKRQLVQPENLKGMEGRYEQALAELGIAVKSMMGALGNGRRGGRSSTLMLAALITCILLLGFNYWVSNSRNVELQSKILELEDRMRKLAADKDREQQKAEEEMRRQNEQLELMEETHHRQQQSSLNTWKQEKESLKLNISSSAKMVQDMKNRMKSLLEDVSKMQSELKSCQNNMDTLSKKASSEMTQCNKQIEAVKEECSGKIAAAKLEKQRTSEKNADGSMQKVSVSKAKSDVPATNHSDKIVAEPSNGKPEVDSQSKNDAKVQTNELVVEKNEKDALISQDSPIPTSKRTNKNETLNRPANVEDPEVVVDIKGQASKDTDTVLDDAGILDPKENDIGIGDEEEEDVKIEDRKEEDEANGKEDPIMYDNEGEIEKQLSKIKDENQGAGQDLEDDVANYNGDDDNQPESEDEKQAELAGM</sequence>
<evidence type="ECO:0000313" key="20">
    <source>
        <dbReference type="EMBL" id="ROL48855.1"/>
    </source>
</evidence>
<name>A0A3N0YRM3_ANAGA</name>
<evidence type="ECO:0000256" key="18">
    <source>
        <dbReference type="SAM" id="MobiDB-lite"/>
    </source>
</evidence>
<evidence type="ECO:0000256" key="16">
    <source>
        <dbReference type="RuleBase" id="RU365068"/>
    </source>
</evidence>
<evidence type="ECO:0000256" key="11">
    <source>
        <dbReference type="ARBA" id="ARBA00023054"/>
    </source>
</evidence>
<gene>
    <name evidence="20" type="ORF">DPX16_23208</name>
</gene>
<feature type="coiled-coil region" evidence="17">
    <location>
        <begin position="617"/>
        <end position="744"/>
    </location>
</feature>
<feature type="compositionally biased region" description="Basic and acidic residues" evidence="18">
    <location>
        <begin position="754"/>
        <end position="764"/>
    </location>
</feature>
<keyword evidence="11 17" id="KW-0175">Coiled coil</keyword>
<dbReference type="Pfam" id="PF00270">
    <property type="entry name" value="DEAD"/>
    <property type="match status" value="1"/>
</dbReference>